<proteinExistence type="inferred from homology"/>
<evidence type="ECO:0000313" key="7">
    <source>
        <dbReference type="Proteomes" id="UP000464318"/>
    </source>
</evidence>
<evidence type="ECO:0000256" key="4">
    <source>
        <dbReference type="ARBA" id="ARBA00022801"/>
    </source>
</evidence>
<dbReference type="InterPro" id="IPR044925">
    <property type="entry name" value="His-Me_finger_sf"/>
</dbReference>
<keyword evidence="2" id="KW-0540">Nuclease</keyword>
<dbReference type="PANTHER" id="PTHR33607:SF2">
    <property type="entry name" value="ENDONUCLEASE-1"/>
    <property type="match status" value="1"/>
</dbReference>
<dbReference type="NCBIfam" id="TIGR04183">
    <property type="entry name" value="Por_Secre_tail"/>
    <property type="match status" value="1"/>
</dbReference>
<dbReference type="RefSeq" id="WP_120488778.1">
    <property type="nucleotide sequence ID" value="NZ_CP029149.1"/>
</dbReference>
<evidence type="ECO:0000256" key="3">
    <source>
        <dbReference type="ARBA" id="ARBA00022729"/>
    </source>
</evidence>
<evidence type="ECO:0000256" key="2">
    <source>
        <dbReference type="ARBA" id="ARBA00022722"/>
    </source>
</evidence>
<sequence>MKKALLSLLFIPALGITQNIPQYYNSIDFSQPKNIVKQQVEYAIKNGHKGITYNDVWSILQRADEDPENKDNVLLIYGYTTPNSDTRTDRSRSKKALGKGGSPEGKWNREHVFAKSLGTPPLLTKKGDAGTDAHNLRAADVRWNSRRNNRAFTNGSGESDIIGTDWYPGDEWKGDVARIIMYMYVRYGNRTQPNNIGAGGNSDFNIKDMPDIFLKWNVEDPVSDFERKRNEEIFRSQNNRNPFIDNPYLATLIWGGNKAEDTWGIDPLSTNDVFASKANELRLYPTTPSANENIKVSEKVNSVHLFSIDGRLVSAQTKVTDNFNAPAQQGIYIVKMLSAANNKVVSKKIIVK</sequence>
<dbReference type="OrthoDB" id="9805017at2"/>
<reference evidence="6 7" key="1">
    <citation type="submission" date="2018-04" db="EMBL/GenBank/DDBJ databases">
        <title>Characteristic and Complete Genome Sequencing of A Novel Member of Infective Endocarditis Causative Bacteria: Bergeyella cardium QL-PH.</title>
        <authorList>
            <person name="Pan H."/>
            <person name="Sun E."/>
            <person name="Zhang Y."/>
        </authorList>
    </citation>
    <scope>NUCLEOTIDE SEQUENCE [LARGE SCALE GENOMIC DNA]</scope>
    <source>
        <strain evidence="6 7">HPQL</strain>
    </source>
</reference>
<accession>A0A6P1QV31</accession>
<feature type="region of interest" description="Disordered" evidence="5">
    <location>
        <begin position="84"/>
        <end position="107"/>
    </location>
</feature>
<dbReference type="InterPro" id="IPR026444">
    <property type="entry name" value="Secre_tail"/>
</dbReference>
<protein>
    <submittedName>
        <fullName evidence="6">T9SS type A sorting domain-containing protein</fullName>
    </submittedName>
</protein>
<dbReference type="EMBL" id="CP029149">
    <property type="protein sequence ID" value="QHN64524.1"/>
    <property type="molecule type" value="Genomic_DNA"/>
</dbReference>
<keyword evidence="3" id="KW-0732">Signal</keyword>
<gene>
    <name evidence="6" type="ORF">DBX24_00775</name>
</gene>
<dbReference type="GO" id="GO:0016787">
    <property type="term" value="F:hydrolase activity"/>
    <property type="evidence" value="ECO:0007669"/>
    <property type="project" value="UniProtKB-KW"/>
</dbReference>
<keyword evidence="7" id="KW-1185">Reference proteome</keyword>
<dbReference type="Pfam" id="PF04231">
    <property type="entry name" value="Endonuclease_1"/>
    <property type="match status" value="1"/>
</dbReference>
<dbReference type="KEGG" id="bcad:DBX24_00775"/>
<dbReference type="AlphaFoldDB" id="A0A6P1QV31"/>
<dbReference type="GO" id="GO:0004518">
    <property type="term" value="F:nuclease activity"/>
    <property type="evidence" value="ECO:0007669"/>
    <property type="project" value="UniProtKB-KW"/>
</dbReference>
<dbReference type="SUPFAM" id="SSF54060">
    <property type="entry name" value="His-Me finger endonucleases"/>
    <property type="match status" value="1"/>
</dbReference>
<keyword evidence="4" id="KW-0378">Hydrolase</keyword>
<evidence type="ECO:0000256" key="5">
    <source>
        <dbReference type="SAM" id="MobiDB-lite"/>
    </source>
</evidence>
<dbReference type="InterPro" id="IPR007346">
    <property type="entry name" value="Endonuclease-I"/>
</dbReference>
<dbReference type="Proteomes" id="UP000464318">
    <property type="component" value="Chromosome"/>
</dbReference>
<comment type="similarity">
    <text evidence="1">Belongs to the EndA/NucM nuclease family.</text>
</comment>
<organism evidence="6 7">
    <name type="scientific">Bergeyella cardium</name>
    <dbReference type="NCBI Taxonomy" id="1585976"/>
    <lineage>
        <taxon>Bacteria</taxon>
        <taxon>Pseudomonadati</taxon>
        <taxon>Bacteroidota</taxon>
        <taxon>Flavobacteriia</taxon>
        <taxon>Flavobacteriales</taxon>
        <taxon>Weeksellaceae</taxon>
        <taxon>Bergeyella</taxon>
    </lineage>
</organism>
<dbReference type="PANTHER" id="PTHR33607">
    <property type="entry name" value="ENDONUCLEASE-1"/>
    <property type="match status" value="1"/>
</dbReference>
<evidence type="ECO:0000256" key="1">
    <source>
        <dbReference type="ARBA" id="ARBA00006429"/>
    </source>
</evidence>
<name>A0A6P1QV31_9FLAO</name>
<evidence type="ECO:0000313" key="6">
    <source>
        <dbReference type="EMBL" id="QHN64524.1"/>
    </source>
</evidence>